<name>A0A8J3KXT1_9ACTN</name>
<accession>A0A8J3KXT1</accession>
<keyword evidence="2" id="KW-1185">Reference proteome</keyword>
<protein>
    <recommendedName>
        <fullName evidence="3">S-adenosyl methyltransferase</fullName>
    </recommendedName>
</protein>
<dbReference type="AlphaFoldDB" id="A0A8J3KXT1"/>
<organism evidence="1 2">
    <name type="scientific">Catellatospora coxensis</name>
    <dbReference type="NCBI Taxonomy" id="310354"/>
    <lineage>
        <taxon>Bacteria</taxon>
        <taxon>Bacillati</taxon>
        <taxon>Actinomycetota</taxon>
        <taxon>Actinomycetes</taxon>
        <taxon>Micromonosporales</taxon>
        <taxon>Micromonosporaceae</taxon>
        <taxon>Catellatospora</taxon>
    </lineage>
</organism>
<evidence type="ECO:0008006" key="3">
    <source>
        <dbReference type="Google" id="ProtNLM"/>
    </source>
</evidence>
<dbReference type="RefSeq" id="WP_203693691.1">
    <property type="nucleotide sequence ID" value="NZ_BAAALC010000013.1"/>
</dbReference>
<dbReference type="Pfam" id="PF04672">
    <property type="entry name" value="Methyltransf_19"/>
    <property type="match status" value="1"/>
</dbReference>
<sequence length="246" mass="26297">MTTEPQAPSTARMIDYWLGGNRHHPIDVAAAQAFEGAYGPCAEIFRSLRAFSGRAARQLAAEGVDQFLVFGAGIPAQGNVHETVPDARVLYTDVDPEIVAAGRELLAGRPGVDYVLGDAANPRGIDPAALDRALPDHATRPVGLIFLGLAAFLDDATLARALDEMYDLVPAGSRLAFDFDAMELSAYPEALAMMGPGFHMREPADFGKLLGRWQLTADGIVPVADWRPDGTPEQVPDAFWGGIAIK</sequence>
<evidence type="ECO:0000313" key="1">
    <source>
        <dbReference type="EMBL" id="GIG07349.1"/>
    </source>
</evidence>
<gene>
    <name evidence="1" type="ORF">Cco03nite_40490</name>
</gene>
<evidence type="ECO:0000313" key="2">
    <source>
        <dbReference type="Proteomes" id="UP000630887"/>
    </source>
</evidence>
<dbReference type="EMBL" id="BONI01000033">
    <property type="protein sequence ID" value="GIG07349.1"/>
    <property type="molecule type" value="Genomic_DNA"/>
</dbReference>
<dbReference type="InterPro" id="IPR029063">
    <property type="entry name" value="SAM-dependent_MTases_sf"/>
</dbReference>
<dbReference type="SUPFAM" id="SSF53335">
    <property type="entry name" value="S-adenosyl-L-methionine-dependent methyltransferases"/>
    <property type="match status" value="1"/>
</dbReference>
<dbReference type="CDD" id="cd02440">
    <property type="entry name" value="AdoMet_MTases"/>
    <property type="match status" value="1"/>
</dbReference>
<dbReference type="InterPro" id="IPR006764">
    <property type="entry name" value="SAM_dep_MeTrfase_SAV2177_type"/>
</dbReference>
<dbReference type="Gene3D" id="3.40.50.150">
    <property type="entry name" value="Vaccinia Virus protein VP39"/>
    <property type="match status" value="1"/>
</dbReference>
<dbReference type="Proteomes" id="UP000630887">
    <property type="component" value="Unassembled WGS sequence"/>
</dbReference>
<reference evidence="1 2" key="1">
    <citation type="submission" date="2021-01" db="EMBL/GenBank/DDBJ databases">
        <title>Whole genome shotgun sequence of Catellatospora coxensis NBRC 107359.</title>
        <authorList>
            <person name="Komaki H."/>
            <person name="Tamura T."/>
        </authorList>
    </citation>
    <scope>NUCLEOTIDE SEQUENCE [LARGE SCALE GENOMIC DNA]</scope>
    <source>
        <strain evidence="1 2">NBRC 107359</strain>
    </source>
</reference>
<comment type="caution">
    <text evidence="1">The sequence shown here is derived from an EMBL/GenBank/DDBJ whole genome shotgun (WGS) entry which is preliminary data.</text>
</comment>
<proteinExistence type="predicted"/>